<dbReference type="AlphaFoldDB" id="A0A7J6T610"/>
<comment type="caution">
    <text evidence="2">The sequence shown here is derived from an EMBL/GenBank/DDBJ whole genome shotgun (WGS) entry which is preliminary data.</text>
</comment>
<keyword evidence="1" id="KW-0472">Membrane</keyword>
<dbReference type="EMBL" id="JABANO010013189">
    <property type="protein sequence ID" value="KAF4740545.1"/>
    <property type="molecule type" value="Genomic_DNA"/>
</dbReference>
<reference evidence="2 3" key="1">
    <citation type="submission" date="2020-04" db="EMBL/GenBank/DDBJ databases">
        <title>Perkinsus olseni comparative genomics.</title>
        <authorList>
            <person name="Bogema D.R."/>
        </authorList>
    </citation>
    <scope>NUCLEOTIDE SEQUENCE [LARGE SCALE GENOMIC DNA]</scope>
    <source>
        <strain evidence="2 3">ATCC PRA-207</strain>
    </source>
</reference>
<keyword evidence="3" id="KW-1185">Reference proteome</keyword>
<dbReference type="Proteomes" id="UP000553632">
    <property type="component" value="Unassembled WGS sequence"/>
</dbReference>
<accession>A0A7J6T610</accession>
<keyword evidence="1" id="KW-1133">Transmembrane helix</keyword>
<evidence type="ECO:0000313" key="2">
    <source>
        <dbReference type="EMBL" id="KAF4740545.1"/>
    </source>
</evidence>
<protein>
    <submittedName>
        <fullName evidence="2">Uncharacterized protein</fullName>
    </submittedName>
</protein>
<feature type="transmembrane region" description="Helical" evidence="1">
    <location>
        <begin position="166"/>
        <end position="192"/>
    </location>
</feature>
<proteinExistence type="predicted"/>
<evidence type="ECO:0000313" key="3">
    <source>
        <dbReference type="Proteomes" id="UP000553632"/>
    </source>
</evidence>
<evidence type="ECO:0000256" key="1">
    <source>
        <dbReference type="SAM" id="Phobius"/>
    </source>
</evidence>
<feature type="non-terminal residue" evidence="2">
    <location>
        <position position="195"/>
    </location>
</feature>
<sequence>FFGLPFCTSRIPLRPCSLPPGRPEASDATYTGIPRPEDRQVPWSKFAILGLCPGDGGMDATAGAEAVVFAITNRYLHVRGDHYLAGKLIVGRRACRLLLPASVLHYVDDLQAAPMGVVLTLLGGQVILRLMTAMSSIPAATRAFLTRLANNQHLIRSFLRNTGKLLFTPLSLLAATIFTFVIAPLLLGLLLYCVL</sequence>
<feature type="non-terminal residue" evidence="2">
    <location>
        <position position="1"/>
    </location>
</feature>
<name>A0A7J6T610_PEROL</name>
<gene>
    <name evidence="2" type="ORF">FOZ63_016744</name>
</gene>
<keyword evidence="1" id="KW-0812">Transmembrane</keyword>
<organism evidence="2 3">
    <name type="scientific">Perkinsus olseni</name>
    <name type="common">Perkinsus atlanticus</name>
    <dbReference type="NCBI Taxonomy" id="32597"/>
    <lineage>
        <taxon>Eukaryota</taxon>
        <taxon>Sar</taxon>
        <taxon>Alveolata</taxon>
        <taxon>Perkinsozoa</taxon>
        <taxon>Perkinsea</taxon>
        <taxon>Perkinsida</taxon>
        <taxon>Perkinsidae</taxon>
        <taxon>Perkinsus</taxon>
    </lineage>
</organism>